<evidence type="ECO:0000259" key="6">
    <source>
        <dbReference type="PROSITE" id="PS51352"/>
    </source>
</evidence>
<dbReference type="FunFam" id="3.40.30.10:FF:000199">
    <property type="entry name" value="Thioredoxin-like 1-2, chloroplastic"/>
    <property type="match status" value="1"/>
</dbReference>
<reference evidence="8" key="1">
    <citation type="submission" date="2025-08" db="UniProtKB">
        <authorList>
            <consortium name="RefSeq"/>
        </authorList>
    </citation>
    <scope>IDENTIFICATION</scope>
    <source>
        <strain evidence="8">OHB3-1</strain>
    </source>
</reference>
<comment type="similarity">
    <text evidence="1">Belongs to the thioredoxin family.</text>
</comment>
<dbReference type="PANTHER" id="PTHR43601:SF17">
    <property type="entry name" value="THIOREDOXIN-LIKE 1-2, CHLOROPLASTIC"/>
    <property type="match status" value="1"/>
</dbReference>
<evidence type="ECO:0000256" key="1">
    <source>
        <dbReference type="ARBA" id="ARBA00008987"/>
    </source>
</evidence>
<proteinExistence type="inferred from homology"/>
<dbReference type="SUPFAM" id="SSF52833">
    <property type="entry name" value="Thioredoxin-like"/>
    <property type="match status" value="1"/>
</dbReference>
<gene>
    <name evidence="8" type="primary">LOC111008701</name>
</gene>
<keyword evidence="7" id="KW-1185">Reference proteome</keyword>
<dbReference type="Gene3D" id="3.40.30.10">
    <property type="entry name" value="Glutaredoxin"/>
    <property type="match status" value="1"/>
</dbReference>
<dbReference type="PANTHER" id="PTHR43601">
    <property type="entry name" value="THIOREDOXIN, MITOCHONDRIAL"/>
    <property type="match status" value="1"/>
</dbReference>
<dbReference type="CDD" id="cd02947">
    <property type="entry name" value="TRX_family"/>
    <property type="match status" value="1"/>
</dbReference>
<dbReference type="GO" id="GO:0045454">
    <property type="term" value="P:cell redox homeostasis"/>
    <property type="evidence" value="ECO:0007669"/>
    <property type="project" value="TreeGrafter"/>
</dbReference>
<keyword evidence="2" id="KW-0813">Transport</keyword>
<evidence type="ECO:0000313" key="7">
    <source>
        <dbReference type="Proteomes" id="UP000504603"/>
    </source>
</evidence>
<feature type="domain" description="Thioredoxin" evidence="6">
    <location>
        <begin position="40"/>
        <end position="239"/>
    </location>
</feature>
<dbReference type="RefSeq" id="XP_022137159.1">
    <property type="nucleotide sequence ID" value="XM_022281467.1"/>
</dbReference>
<keyword evidence="3" id="KW-0249">Electron transport</keyword>
<evidence type="ECO:0000256" key="5">
    <source>
        <dbReference type="ARBA" id="ARBA00023284"/>
    </source>
</evidence>
<dbReference type="AlphaFoldDB" id="A0A6J1C6G0"/>
<keyword evidence="4" id="KW-1015">Disulfide bond</keyword>
<protein>
    <submittedName>
        <fullName evidence="8">Thioredoxin-like 1-2, chloroplastic</fullName>
    </submittedName>
</protein>
<dbReference type="PROSITE" id="PS51352">
    <property type="entry name" value="THIOREDOXIN_2"/>
    <property type="match status" value="1"/>
</dbReference>
<evidence type="ECO:0000256" key="2">
    <source>
        <dbReference type="ARBA" id="ARBA00022448"/>
    </source>
</evidence>
<dbReference type="InterPro" id="IPR013766">
    <property type="entry name" value="Thioredoxin_domain"/>
</dbReference>
<evidence type="ECO:0000313" key="8">
    <source>
        <dbReference type="RefSeq" id="XP_022137159.1"/>
    </source>
</evidence>
<accession>A0A6J1C6G0</accession>
<organism evidence="7 8">
    <name type="scientific">Momordica charantia</name>
    <name type="common">Bitter gourd</name>
    <name type="synonym">Balsam pear</name>
    <dbReference type="NCBI Taxonomy" id="3673"/>
    <lineage>
        <taxon>Eukaryota</taxon>
        <taxon>Viridiplantae</taxon>
        <taxon>Streptophyta</taxon>
        <taxon>Embryophyta</taxon>
        <taxon>Tracheophyta</taxon>
        <taxon>Spermatophyta</taxon>
        <taxon>Magnoliopsida</taxon>
        <taxon>eudicotyledons</taxon>
        <taxon>Gunneridae</taxon>
        <taxon>Pentapetalae</taxon>
        <taxon>rosids</taxon>
        <taxon>fabids</taxon>
        <taxon>Cucurbitales</taxon>
        <taxon>Cucurbitaceae</taxon>
        <taxon>Momordiceae</taxon>
        <taxon>Momordica</taxon>
    </lineage>
</organism>
<evidence type="ECO:0000256" key="4">
    <source>
        <dbReference type="ARBA" id="ARBA00023157"/>
    </source>
</evidence>
<name>A0A6J1C6G0_MOMCH</name>
<dbReference type="OrthoDB" id="2121326at2759"/>
<dbReference type="Pfam" id="PF00085">
    <property type="entry name" value="Thioredoxin"/>
    <property type="match status" value="1"/>
</dbReference>
<dbReference type="GO" id="GO:0009507">
    <property type="term" value="C:chloroplast"/>
    <property type="evidence" value="ECO:0007669"/>
    <property type="project" value="TreeGrafter"/>
</dbReference>
<dbReference type="KEGG" id="mcha:111008701"/>
<evidence type="ECO:0000256" key="3">
    <source>
        <dbReference type="ARBA" id="ARBA00022982"/>
    </source>
</evidence>
<sequence>MASSLKIGLCVSGLNEYLRYSNPKSSGVSGFCSTSISASQFRGSNQPPFPVLTVDFLGKPEVIISDQNGFRNSNPTKALNSLTIKAQASICISRAQRWWEKTLKPNMVEIRSAQALVDALIDAGDRLAIIDFYSPGCGGCKALHPKICQLAESNPDAIFLKVNFEELKTMCQALHIRVLPFFRFYRGGEGRVCSFSCTNATIKKFKDALAKHGTDRCSIVPARGLDESELERLASAGELSLRPPSPYSKEGTLKDLVMRDMDFYGSWGNKMELLEDNLILKV</sequence>
<dbReference type="Proteomes" id="UP000504603">
    <property type="component" value="Unplaced"/>
</dbReference>
<keyword evidence="5" id="KW-0676">Redox-active center</keyword>
<dbReference type="GeneID" id="111008701"/>
<dbReference type="InterPro" id="IPR036249">
    <property type="entry name" value="Thioredoxin-like_sf"/>
</dbReference>